<protein>
    <recommendedName>
        <fullName evidence="7">TLC domain-containing protein</fullName>
    </recommendedName>
</protein>
<dbReference type="GeneID" id="27330551"/>
<evidence type="ECO:0000313" key="8">
    <source>
        <dbReference type="EMBL" id="KIW19175.1"/>
    </source>
</evidence>
<dbReference type="EMBL" id="KN847493">
    <property type="protein sequence ID" value="KIW19175.1"/>
    <property type="molecule type" value="Genomic_DNA"/>
</dbReference>
<dbReference type="PANTHER" id="PTHR13439:SF0">
    <property type="entry name" value="TOPOISOMERASE I DAMAGE AFFECTED PROTEIN 4"/>
    <property type="match status" value="1"/>
</dbReference>
<keyword evidence="2 5" id="KW-0812">Transmembrane</keyword>
<name>A0A0D2BKQ5_9EURO</name>
<keyword evidence="4 5" id="KW-0472">Membrane</keyword>
<dbReference type="STRING" id="91928.A0A0D2BKQ5"/>
<dbReference type="OrthoDB" id="10266980at2759"/>
<dbReference type="InterPro" id="IPR006634">
    <property type="entry name" value="TLC-dom"/>
</dbReference>
<evidence type="ECO:0000256" key="2">
    <source>
        <dbReference type="ARBA" id="ARBA00022692"/>
    </source>
</evidence>
<dbReference type="GO" id="GO:0016020">
    <property type="term" value="C:membrane"/>
    <property type="evidence" value="ECO:0007669"/>
    <property type="project" value="UniProtKB-SubCell"/>
</dbReference>
<proteinExistence type="predicted"/>
<reference evidence="8 9" key="1">
    <citation type="submission" date="2015-01" db="EMBL/GenBank/DDBJ databases">
        <title>The Genome Sequence of Exophiala spinifera CBS89968.</title>
        <authorList>
            <consortium name="The Broad Institute Genomics Platform"/>
            <person name="Cuomo C."/>
            <person name="de Hoog S."/>
            <person name="Gorbushina A."/>
            <person name="Stielow B."/>
            <person name="Teixiera M."/>
            <person name="Abouelleil A."/>
            <person name="Chapman S.B."/>
            <person name="Priest M."/>
            <person name="Young S.K."/>
            <person name="Wortman J."/>
            <person name="Nusbaum C."/>
            <person name="Birren B."/>
        </authorList>
    </citation>
    <scope>NUCLEOTIDE SEQUENCE [LARGE SCALE GENOMIC DNA]</scope>
    <source>
        <strain evidence="8 9">CBS 89968</strain>
    </source>
</reference>
<comment type="subcellular location">
    <subcellularLocation>
        <location evidence="1">Membrane</location>
        <topology evidence="1">Multi-pass membrane protein</topology>
    </subcellularLocation>
</comment>
<feature type="transmembrane region" description="Helical" evidence="6">
    <location>
        <begin position="204"/>
        <end position="224"/>
    </location>
</feature>
<evidence type="ECO:0000256" key="3">
    <source>
        <dbReference type="ARBA" id="ARBA00022989"/>
    </source>
</evidence>
<evidence type="ECO:0000313" key="9">
    <source>
        <dbReference type="Proteomes" id="UP000053328"/>
    </source>
</evidence>
<dbReference type="RefSeq" id="XP_016239391.1">
    <property type="nucleotide sequence ID" value="XM_016377821.1"/>
</dbReference>
<evidence type="ECO:0000256" key="1">
    <source>
        <dbReference type="ARBA" id="ARBA00004141"/>
    </source>
</evidence>
<gene>
    <name evidence="8" type="ORF">PV08_03468</name>
</gene>
<keyword evidence="9" id="KW-1185">Reference proteome</keyword>
<dbReference type="SMART" id="SM00724">
    <property type="entry name" value="TLC"/>
    <property type="match status" value="1"/>
</dbReference>
<feature type="transmembrane region" description="Helical" evidence="6">
    <location>
        <begin position="276"/>
        <end position="298"/>
    </location>
</feature>
<organism evidence="8 9">
    <name type="scientific">Exophiala spinifera</name>
    <dbReference type="NCBI Taxonomy" id="91928"/>
    <lineage>
        <taxon>Eukaryota</taxon>
        <taxon>Fungi</taxon>
        <taxon>Dikarya</taxon>
        <taxon>Ascomycota</taxon>
        <taxon>Pezizomycotina</taxon>
        <taxon>Eurotiomycetes</taxon>
        <taxon>Chaetothyriomycetidae</taxon>
        <taxon>Chaetothyriales</taxon>
        <taxon>Herpotrichiellaceae</taxon>
        <taxon>Exophiala</taxon>
    </lineage>
</organism>
<dbReference type="Pfam" id="PF03798">
    <property type="entry name" value="TRAM_LAG1_CLN8"/>
    <property type="match status" value="1"/>
</dbReference>
<dbReference type="VEuPathDB" id="FungiDB:PV08_03468"/>
<feature type="transmembrane region" description="Helical" evidence="6">
    <location>
        <begin position="40"/>
        <end position="63"/>
    </location>
</feature>
<evidence type="ECO:0000256" key="5">
    <source>
        <dbReference type="PROSITE-ProRule" id="PRU00205"/>
    </source>
</evidence>
<dbReference type="InterPro" id="IPR050846">
    <property type="entry name" value="TLCD"/>
</dbReference>
<dbReference type="AlphaFoldDB" id="A0A0D2BKQ5"/>
<dbReference type="Proteomes" id="UP000053328">
    <property type="component" value="Unassembled WGS sequence"/>
</dbReference>
<evidence type="ECO:0000259" key="7">
    <source>
        <dbReference type="PROSITE" id="PS50922"/>
    </source>
</evidence>
<dbReference type="GO" id="GO:0055088">
    <property type="term" value="P:lipid homeostasis"/>
    <property type="evidence" value="ECO:0007669"/>
    <property type="project" value="TreeGrafter"/>
</dbReference>
<evidence type="ECO:0000256" key="4">
    <source>
        <dbReference type="ARBA" id="ARBA00023136"/>
    </source>
</evidence>
<dbReference type="HOGENOM" id="CLU_034597_0_1_1"/>
<accession>A0A0D2BKQ5</accession>
<feature type="domain" description="TLC" evidence="7">
    <location>
        <begin position="73"/>
        <end position="306"/>
    </location>
</feature>
<keyword evidence="3 6" id="KW-1133">Transmembrane helix</keyword>
<sequence length="314" mass="35488">MLSTDGGGSVPLDPMTLHGSFTRFCLQYHLASLPLHVHQVLIAFLTYEVLFLIVAPAFSLVFLPQTYGKLPRRTKTNWNVRVTSFIQATFICYQALRVITQDTSRQNTDYDARLWAYSRGSGDAQAFAAGYFLWDVVVSVQHFQILGPTSLIHALSALMITSLGFRPFANFYGVNFVLYELSTPFLNIHWFLDKLGKAGGRYQLWNGICLIITFFGCRLVWGTYQTINLMADTWRAWGDVGTGKCLDAFMTVRAEGSQIAVPVQDFCYDNFPSGLLLTYIISNTLLSGLNVYWFGLMLKALGRRFNKNVDKKQE</sequence>
<dbReference type="PROSITE" id="PS50922">
    <property type="entry name" value="TLC"/>
    <property type="match status" value="1"/>
</dbReference>
<evidence type="ECO:0000256" key="6">
    <source>
        <dbReference type="SAM" id="Phobius"/>
    </source>
</evidence>
<dbReference type="PANTHER" id="PTHR13439">
    <property type="entry name" value="CT120 PROTEIN"/>
    <property type="match status" value="1"/>
</dbReference>
<dbReference type="GO" id="GO:0005783">
    <property type="term" value="C:endoplasmic reticulum"/>
    <property type="evidence" value="ECO:0007669"/>
    <property type="project" value="TreeGrafter"/>
</dbReference>